<evidence type="ECO:0000313" key="2">
    <source>
        <dbReference type="Proteomes" id="UP001241758"/>
    </source>
</evidence>
<dbReference type="EMBL" id="JASCTH010000063">
    <property type="protein sequence ID" value="MDI6105934.1"/>
    <property type="molecule type" value="Genomic_DNA"/>
</dbReference>
<proteinExistence type="predicted"/>
<accession>A0ABT6X1Z5</accession>
<dbReference type="RefSeq" id="WP_282767397.1">
    <property type="nucleotide sequence ID" value="NZ_JASCTH010000063.1"/>
</dbReference>
<evidence type="ECO:0000313" key="1">
    <source>
        <dbReference type="EMBL" id="MDI6105934.1"/>
    </source>
</evidence>
<protein>
    <submittedName>
        <fullName evidence="1">Uncharacterized protein</fullName>
    </submittedName>
</protein>
<name>A0ABT6X1Z5_9ACTN</name>
<gene>
    <name evidence="1" type="ORF">QLQ12_45930</name>
</gene>
<keyword evidence="2" id="KW-1185">Reference proteome</keyword>
<feature type="non-terminal residue" evidence="1">
    <location>
        <position position="1"/>
    </location>
</feature>
<organism evidence="1 2">
    <name type="scientific">Actinoplanes sandaracinus</name>
    <dbReference type="NCBI Taxonomy" id="3045177"/>
    <lineage>
        <taxon>Bacteria</taxon>
        <taxon>Bacillati</taxon>
        <taxon>Actinomycetota</taxon>
        <taxon>Actinomycetes</taxon>
        <taxon>Micromonosporales</taxon>
        <taxon>Micromonosporaceae</taxon>
        <taxon>Actinoplanes</taxon>
    </lineage>
</organism>
<reference evidence="1 2" key="1">
    <citation type="submission" date="2023-05" db="EMBL/GenBank/DDBJ databases">
        <title>Actinoplanes sp. NEAU-A12 genome sequencing.</title>
        <authorList>
            <person name="Wang Z.-S."/>
        </authorList>
    </citation>
    <scope>NUCLEOTIDE SEQUENCE [LARGE SCALE GENOMIC DNA]</scope>
    <source>
        <strain evidence="1 2">NEAU-A12</strain>
    </source>
</reference>
<comment type="caution">
    <text evidence="1">The sequence shown here is derived from an EMBL/GenBank/DDBJ whole genome shotgun (WGS) entry which is preliminary data.</text>
</comment>
<dbReference type="Proteomes" id="UP001241758">
    <property type="component" value="Unassembled WGS sequence"/>
</dbReference>
<sequence>THGPLHHRARHVLEDSGTVDWADKRDTLRAASTVAELHPAVFRGLLDGYHATYGNLHPAEALTLLESLHLPADTENLAQLRAVLRKGARNNRHDPALWDA</sequence>